<proteinExistence type="predicted"/>
<keyword evidence="2" id="KW-1185">Reference proteome</keyword>
<organism evidence="1 2">
    <name type="scientific">Diphasiastrum complanatum</name>
    <name type="common">Issler's clubmoss</name>
    <name type="synonym">Lycopodium complanatum</name>
    <dbReference type="NCBI Taxonomy" id="34168"/>
    <lineage>
        <taxon>Eukaryota</taxon>
        <taxon>Viridiplantae</taxon>
        <taxon>Streptophyta</taxon>
        <taxon>Embryophyta</taxon>
        <taxon>Tracheophyta</taxon>
        <taxon>Lycopodiopsida</taxon>
        <taxon>Lycopodiales</taxon>
        <taxon>Lycopodiaceae</taxon>
        <taxon>Lycopodioideae</taxon>
        <taxon>Diphasiastrum</taxon>
    </lineage>
</organism>
<comment type="caution">
    <text evidence="1">The sequence shown here is derived from an EMBL/GenBank/DDBJ whole genome shotgun (WGS) entry which is preliminary data.</text>
</comment>
<dbReference type="EMBL" id="CM055114">
    <property type="protein sequence ID" value="KAJ7514992.1"/>
    <property type="molecule type" value="Genomic_DNA"/>
</dbReference>
<sequence>MQKQQNTVLLAMPEKPIMTFDEASIQGSQSFALALQELRNLRPQLYSAAEYCEASYMYSEQKKVVFDNLKDYSVKALVNVVDHLGTVASKLNDFLDQQMYEIAASEVRVASIAQRLHTCQEYSDREVLRQQKLRKNYSRRHRHYILPNLDEVKREYSTESASDVVREDNQNAEVIKDPLKGTSPKESVVNGVSPNANYRESGKAKGKAGENDADLEARQAAQLEEGRHSWQGETGTLSWLLAAEAKTLPRKGLNSNGYHLQSAAEALFSRAESTRAISSSPRSGPIFTMASKDRKSGSSTPVNPLNKIVLNETRTVASLMSFEHVGAQHYRSSPPQNRGILKSFLSRQRNAS</sequence>
<dbReference type="Proteomes" id="UP001162992">
    <property type="component" value="Chromosome 23"/>
</dbReference>
<accession>A0ACC2ABQ5</accession>
<evidence type="ECO:0000313" key="2">
    <source>
        <dbReference type="Proteomes" id="UP001162992"/>
    </source>
</evidence>
<name>A0ACC2ABQ5_DIPCM</name>
<gene>
    <name evidence="1" type="ORF">O6H91_23G067700</name>
</gene>
<reference evidence="2" key="1">
    <citation type="journal article" date="2024" name="Proc. Natl. Acad. Sci. U.S.A.">
        <title>Extraordinary preservation of gene collinearity over three hundred million years revealed in homosporous lycophytes.</title>
        <authorList>
            <person name="Li C."/>
            <person name="Wickell D."/>
            <person name="Kuo L.Y."/>
            <person name="Chen X."/>
            <person name="Nie B."/>
            <person name="Liao X."/>
            <person name="Peng D."/>
            <person name="Ji J."/>
            <person name="Jenkins J."/>
            <person name="Williams M."/>
            <person name="Shu S."/>
            <person name="Plott C."/>
            <person name="Barry K."/>
            <person name="Rajasekar S."/>
            <person name="Grimwood J."/>
            <person name="Han X."/>
            <person name="Sun S."/>
            <person name="Hou Z."/>
            <person name="He W."/>
            <person name="Dai G."/>
            <person name="Sun C."/>
            <person name="Schmutz J."/>
            <person name="Leebens-Mack J.H."/>
            <person name="Li F.W."/>
            <person name="Wang L."/>
        </authorList>
    </citation>
    <scope>NUCLEOTIDE SEQUENCE [LARGE SCALE GENOMIC DNA]</scope>
    <source>
        <strain evidence="2">cv. PW_Plant_1</strain>
    </source>
</reference>
<protein>
    <submittedName>
        <fullName evidence="1">Uncharacterized protein</fullName>
    </submittedName>
</protein>
<evidence type="ECO:0000313" key="1">
    <source>
        <dbReference type="EMBL" id="KAJ7514992.1"/>
    </source>
</evidence>